<proteinExistence type="predicted"/>
<keyword evidence="8" id="KW-1185">Reference proteome</keyword>
<feature type="transmembrane region" description="Helical" evidence="5">
    <location>
        <begin position="311"/>
        <end position="329"/>
    </location>
</feature>
<evidence type="ECO:0000259" key="6">
    <source>
        <dbReference type="Pfam" id="PF04932"/>
    </source>
</evidence>
<feature type="transmembrane region" description="Helical" evidence="5">
    <location>
        <begin position="278"/>
        <end position="299"/>
    </location>
</feature>
<feature type="transmembrane region" description="Helical" evidence="5">
    <location>
        <begin position="187"/>
        <end position="205"/>
    </location>
</feature>
<evidence type="ECO:0000256" key="1">
    <source>
        <dbReference type="ARBA" id="ARBA00004141"/>
    </source>
</evidence>
<evidence type="ECO:0000256" key="4">
    <source>
        <dbReference type="ARBA" id="ARBA00023136"/>
    </source>
</evidence>
<dbReference type="PANTHER" id="PTHR37422">
    <property type="entry name" value="TEICHURONIC ACID BIOSYNTHESIS PROTEIN TUAE"/>
    <property type="match status" value="1"/>
</dbReference>
<reference evidence="7" key="1">
    <citation type="submission" date="2022-12" db="EMBL/GenBank/DDBJ databases">
        <title>Reference genome sequencing for broad-spectrum identification of bacterial and archaeal isolates by mass spectrometry.</title>
        <authorList>
            <person name="Sekiguchi Y."/>
            <person name="Tourlousse D.M."/>
        </authorList>
    </citation>
    <scope>NUCLEOTIDE SEQUENCE</scope>
    <source>
        <strain evidence="7">10succ1</strain>
    </source>
</reference>
<gene>
    <name evidence="7" type="ORF">PM10SUCC1_06790</name>
</gene>
<keyword evidence="2 5" id="KW-0812">Transmembrane</keyword>
<keyword evidence="3 5" id="KW-1133">Transmembrane helix</keyword>
<evidence type="ECO:0000313" key="8">
    <source>
        <dbReference type="Proteomes" id="UP001144471"/>
    </source>
</evidence>
<dbReference type="PANTHER" id="PTHR37422:SF13">
    <property type="entry name" value="LIPOPOLYSACCHARIDE BIOSYNTHESIS PROTEIN PA4999-RELATED"/>
    <property type="match status" value="1"/>
</dbReference>
<evidence type="ECO:0000313" key="7">
    <source>
        <dbReference type="EMBL" id="GLI55164.1"/>
    </source>
</evidence>
<dbReference type="InterPro" id="IPR007016">
    <property type="entry name" value="O-antigen_ligase-rel_domated"/>
</dbReference>
<comment type="caution">
    <text evidence="7">The sequence shown here is derived from an EMBL/GenBank/DDBJ whole genome shotgun (WGS) entry which is preliminary data.</text>
</comment>
<evidence type="ECO:0000256" key="3">
    <source>
        <dbReference type="ARBA" id="ARBA00022989"/>
    </source>
</evidence>
<dbReference type="AlphaFoldDB" id="A0A9W6GH62"/>
<dbReference type="InterPro" id="IPR051533">
    <property type="entry name" value="WaaL-like"/>
</dbReference>
<feature type="transmembrane region" description="Helical" evidence="5">
    <location>
        <begin position="166"/>
        <end position="182"/>
    </location>
</feature>
<sequence length="365" mass="42251">MEYMLFPLFVIKIIKSRNYHKSGLEIPLGMFLFSIYISSIGAFHSKSVIDNLKGTFNFFGLPILISQFDIDKKDRKRIIYISLLSFILKLSKGYLEKFGYIEGLYNGMRISGGEEVWRYAGVLMVGLVFLLSFLFFKKINRKKTVSLITLTLLTIMILIWTQNRGNWIGALGVLGLIFILKFKWKSFYLVVASMLIIGITFQNFSNNPYIQRAKSIVNISSNRSNLGRVELWQESVKIFRENSLKGIGYSTRNFANSEEPENYKNLDKRPYHHPHSSYFYLLATNGIIGFLSYLYLCSWELWKCFINRENIYGVTALLVKVSILIFGLVETAVEYSDIQGLFYLIFALLLLDQKGKKNEFSFCNK</sequence>
<dbReference type="EMBL" id="BSDY01000002">
    <property type="protein sequence ID" value="GLI55164.1"/>
    <property type="molecule type" value="Genomic_DNA"/>
</dbReference>
<feature type="transmembrane region" description="Helical" evidence="5">
    <location>
        <begin position="143"/>
        <end position="160"/>
    </location>
</feature>
<name>A0A9W6GH62_9FUSO</name>
<keyword evidence="4 5" id="KW-0472">Membrane</keyword>
<evidence type="ECO:0000256" key="2">
    <source>
        <dbReference type="ARBA" id="ARBA00022692"/>
    </source>
</evidence>
<protein>
    <recommendedName>
        <fullName evidence="6">O-antigen ligase-related domain-containing protein</fullName>
    </recommendedName>
</protein>
<organism evidence="7 8">
    <name type="scientific">Propionigenium maris DSM 9537</name>
    <dbReference type="NCBI Taxonomy" id="1123000"/>
    <lineage>
        <taxon>Bacteria</taxon>
        <taxon>Fusobacteriati</taxon>
        <taxon>Fusobacteriota</taxon>
        <taxon>Fusobacteriia</taxon>
        <taxon>Fusobacteriales</taxon>
        <taxon>Fusobacteriaceae</taxon>
        <taxon>Propionigenium</taxon>
    </lineage>
</organism>
<evidence type="ECO:0000256" key="5">
    <source>
        <dbReference type="SAM" id="Phobius"/>
    </source>
</evidence>
<feature type="transmembrane region" description="Helical" evidence="5">
    <location>
        <begin position="78"/>
        <end position="96"/>
    </location>
</feature>
<accession>A0A9W6GH62</accession>
<comment type="subcellular location">
    <subcellularLocation>
        <location evidence="1">Membrane</location>
        <topology evidence="1">Multi-pass membrane protein</topology>
    </subcellularLocation>
</comment>
<dbReference type="Proteomes" id="UP001144471">
    <property type="component" value="Unassembled WGS sequence"/>
</dbReference>
<feature type="domain" description="O-antigen ligase-related" evidence="6">
    <location>
        <begin position="151"/>
        <end position="294"/>
    </location>
</feature>
<dbReference type="GO" id="GO:0016020">
    <property type="term" value="C:membrane"/>
    <property type="evidence" value="ECO:0007669"/>
    <property type="project" value="UniProtKB-SubCell"/>
</dbReference>
<dbReference type="Pfam" id="PF04932">
    <property type="entry name" value="Wzy_C"/>
    <property type="match status" value="1"/>
</dbReference>
<feature type="transmembrane region" description="Helical" evidence="5">
    <location>
        <begin position="26"/>
        <end position="43"/>
    </location>
</feature>
<feature type="transmembrane region" description="Helical" evidence="5">
    <location>
        <begin position="116"/>
        <end position="136"/>
    </location>
</feature>